<protein>
    <submittedName>
        <fullName evidence="3">Chromosome 2, complete genome</fullName>
    </submittedName>
</protein>
<reference evidence="4 5" key="2">
    <citation type="journal article" date="2010" name="Nature">
        <title>Comparative genomics reveals mobile pathogenicity chromosomes in Fusarium.</title>
        <authorList>
            <person name="Ma L.J."/>
            <person name="van der Does H.C."/>
            <person name="Borkovich K.A."/>
            <person name="Coleman J.J."/>
            <person name="Daboussi M.J."/>
            <person name="Di Pietro A."/>
            <person name="Dufresne M."/>
            <person name="Freitag M."/>
            <person name="Grabherr M."/>
            <person name="Henrissat B."/>
            <person name="Houterman P.M."/>
            <person name="Kang S."/>
            <person name="Shim W.B."/>
            <person name="Woloshuk C."/>
            <person name="Xie X."/>
            <person name="Xu J.R."/>
            <person name="Antoniw J."/>
            <person name="Baker S.E."/>
            <person name="Bluhm B.H."/>
            <person name="Breakspear A."/>
            <person name="Brown D.W."/>
            <person name="Butchko R.A."/>
            <person name="Chapman S."/>
            <person name="Coulson R."/>
            <person name="Coutinho P.M."/>
            <person name="Danchin E.G."/>
            <person name="Diener A."/>
            <person name="Gale L.R."/>
            <person name="Gardiner D.M."/>
            <person name="Goff S."/>
            <person name="Hammond-Kosack K.E."/>
            <person name="Hilburn K."/>
            <person name="Hua-Van A."/>
            <person name="Jonkers W."/>
            <person name="Kazan K."/>
            <person name="Kodira C.D."/>
            <person name="Koehrsen M."/>
            <person name="Kumar L."/>
            <person name="Lee Y.H."/>
            <person name="Li L."/>
            <person name="Manners J.M."/>
            <person name="Miranda-Saavedra D."/>
            <person name="Mukherjee M."/>
            <person name="Park G."/>
            <person name="Park J."/>
            <person name="Park S.Y."/>
            <person name="Proctor R.H."/>
            <person name="Regev A."/>
            <person name="Ruiz-Roldan M.C."/>
            <person name="Sain D."/>
            <person name="Sakthikumar S."/>
            <person name="Sykes S."/>
            <person name="Schwartz D.C."/>
            <person name="Turgeon B.G."/>
            <person name="Wapinski I."/>
            <person name="Yoder O."/>
            <person name="Young S."/>
            <person name="Zeng Q."/>
            <person name="Zhou S."/>
            <person name="Galagan J."/>
            <person name="Cuomo C.A."/>
            <person name="Kistler H.C."/>
            <person name="Rep M."/>
        </authorList>
    </citation>
    <scope>GENOME REANNOTATION</scope>
    <source>
        <strain evidence="5">ATCC MYA-4620 / CBS 123657 / FGSC 9075 / NRRL 31084 / PH-1</strain>
        <strain evidence="4">PH-1 / ATCC MYA-4620 / FGSC 9075 / NRRL 31084</strain>
    </source>
</reference>
<proteinExistence type="predicted"/>
<dbReference type="InterPro" id="IPR003819">
    <property type="entry name" value="TauD/TfdA-like"/>
</dbReference>
<reference evidence="3 5" key="3">
    <citation type="journal article" date="2015" name="BMC Genomics">
        <title>The completed genome sequence of the pathogenic ascomycete fungus Fusarium graminearum.</title>
        <authorList>
            <person name="King R."/>
            <person name="Urban M."/>
            <person name="Hammond-Kosack M.C."/>
            <person name="Hassani-Pak K."/>
            <person name="Hammond-Kosack K.E."/>
        </authorList>
    </citation>
    <scope>NUCLEOTIDE SEQUENCE [LARGE SCALE GENOMIC DNA]</scope>
    <source>
        <strain evidence="5">ATCC MYA-4620 / CBS 123657 / FGSC 9075 / NRRL 31084 / PH-1</strain>
        <strain evidence="3">PH-1</strain>
    </source>
</reference>
<keyword evidence="5" id="KW-1185">Reference proteome</keyword>
<dbReference type="eggNOG" id="ENOG502S1E9">
    <property type="taxonomic scope" value="Eukaryota"/>
</dbReference>
<gene>
    <name evidence="4" type="primary">FG04441.1</name>
    <name evidence="3" type="ORF">FGRAMPH1_01T15299</name>
</gene>
<reference evidence="4 5" key="1">
    <citation type="journal article" date="2007" name="Science">
        <title>The Fusarium graminearum genome reveals a link between localized polymorphism and pathogen specialization.</title>
        <authorList>
            <person name="Cuomo C.A."/>
            <person name="Gueldener U."/>
            <person name="Xu J.-R."/>
            <person name="Trail F."/>
            <person name="Turgeon B.G."/>
            <person name="Di Pietro A."/>
            <person name="Walton J.D."/>
            <person name="Ma L.-J."/>
            <person name="Baker S.E."/>
            <person name="Rep M."/>
            <person name="Adam G."/>
            <person name="Antoniw J."/>
            <person name="Baldwin T."/>
            <person name="Calvo S.E."/>
            <person name="Chang Y.-L."/>
            <person name="DeCaprio D."/>
            <person name="Gale L.R."/>
            <person name="Gnerre S."/>
            <person name="Goswami R.S."/>
            <person name="Hammond-Kosack K."/>
            <person name="Harris L.J."/>
            <person name="Hilburn K."/>
            <person name="Kennell J.C."/>
            <person name="Kroken S."/>
            <person name="Magnuson J.K."/>
            <person name="Mannhaupt G."/>
            <person name="Mauceli E.W."/>
            <person name="Mewes H.-W."/>
            <person name="Mitterbauer R."/>
            <person name="Muehlbauer G."/>
            <person name="Muensterkoetter M."/>
            <person name="Nelson D."/>
            <person name="O'Donnell K."/>
            <person name="Ouellet T."/>
            <person name="Qi W."/>
            <person name="Quesneville H."/>
            <person name="Roncero M.I.G."/>
            <person name="Seong K.-Y."/>
            <person name="Tetko I.V."/>
            <person name="Urban M."/>
            <person name="Waalwijk C."/>
            <person name="Ward T.J."/>
            <person name="Yao J."/>
            <person name="Birren B.W."/>
            <person name="Kistler H.C."/>
        </authorList>
    </citation>
    <scope>NUCLEOTIDE SEQUENCE [LARGE SCALE GENOMIC DNA]</scope>
    <source>
        <strain evidence="5">ATCC MYA-4620 / CBS 123657 / FGSC 9075 / NRRL 31084 / PH-1</strain>
        <strain evidence="4">PH-1 / ATCC MYA-4620 / FGSC 9075 / NRRL 31084</strain>
    </source>
</reference>
<dbReference type="VEuPathDB" id="FungiDB:FGRAMPH1_01G15299"/>
<evidence type="ECO:0000313" key="5">
    <source>
        <dbReference type="Proteomes" id="UP000070720"/>
    </source>
</evidence>
<evidence type="ECO:0000259" key="2">
    <source>
        <dbReference type="Pfam" id="PF02668"/>
    </source>
</evidence>
<dbReference type="Proteomes" id="UP000070720">
    <property type="component" value="Chromosome 2"/>
</dbReference>
<dbReference type="GO" id="GO:0016491">
    <property type="term" value="F:oxidoreductase activity"/>
    <property type="evidence" value="ECO:0007669"/>
    <property type="project" value="UniProtKB-KW"/>
</dbReference>
<dbReference type="EMBL" id="HG970333">
    <property type="protein sequence ID" value="CEF79451.1"/>
    <property type="molecule type" value="Genomic_DNA"/>
</dbReference>
<evidence type="ECO:0000313" key="4">
    <source>
        <dbReference type="EnsemblFungi" id="CEF79451"/>
    </source>
</evidence>
<organism evidence="3 5">
    <name type="scientific">Gibberella zeae (strain ATCC MYA-4620 / CBS 123657 / FGSC 9075 / NRRL 31084 / PH-1)</name>
    <name type="common">Wheat head blight fungus</name>
    <name type="synonym">Fusarium graminearum</name>
    <dbReference type="NCBI Taxonomy" id="229533"/>
    <lineage>
        <taxon>Eukaryota</taxon>
        <taxon>Fungi</taxon>
        <taxon>Dikarya</taxon>
        <taxon>Ascomycota</taxon>
        <taxon>Pezizomycotina</taxon>
        <taxon>Sordariomycetes</taxon>
        <taxon>Hypocreomycetidae</taxon>
        <taxon>Hypocreales</taxon>
        <taxon>Nectriaceae</taxon>
        <taxon>Fusarium</taxon>
    </lineage>
</organism>
<reference evidence="4" key="4">
    <citation type="submission" date="2017-01" db="UniProtKB">
        <authorList>
            <consortium name="EnsemblFungi"/>
        </authorList>
    </citation>
    <scope>IDENTIFICATION</scope>
    <source>
        <strain evidence="4">PH-1 / ATCC MYA-4620 / FGSC 9075 / NRRL 31084</strain>
    </source>
</reference>
<evidence type="ECO:0000313" key="3">
    <source>
        <dbReference type="EMBL" id="CEF79451.1"/>
    </source>
</evidence>
<dbReference type="Pfam" id="PF02668">
    <property type="entry name" value="TauD"/>
    <property type="match status" value="1"/>
</dbReference>
<name>A0A098DNB9_GIBZE</name>
<sequence>MYRFSSTPRLLRSFTSNPCSQLSRGLATLASEYTLSVLEAPSLSYAQHHDHVDRVSSQLERTGMLKISLGFRDDSSSYLKQLLISLHENHNHNLPISHSSRQGWFWDVRPSKTMFQAGDHQARSETMSEFPWHTDCSYEDPLPRYFALQVLQHDRYGGGTLSVMNVEKLNELLSPESKAALMSSEFRIEIPPEFIKNADKKHITGSILKSNGESTMIRFREDIVTPLTDRARLALQELRDALVQHEVQAHTTVHLKSSDLPKGSIILMDNRRWLHARNDIKDPERHLRRVRWDACAFNN</sequence>
<evidence type="ECO:0000256" key="1">
    <source>
        <dbReference type="ARBA" id="ARBA00023002"/>
    </source>
</evidence>
<accession>A0A098DNB9</accession>
<dbReference type="InParanoid" id="A0A098DNB9"/>
<dbReference type="AlphaFoldDB" id="A0A098DNB9"/>
<dbReference type="STRING" id="229533.A0A098DNB9"/>
<dbReference type="Gene3D" id="3.60.130.10">
    <property type="entry name" value="Clavaminate synthase-like"/>
    <property type="match status" value="1"/>
</dbReference>
<dbReference type="EnsemblFungi" id="CEF79451">
    <property type="protein sequence ID" value="CEF79451"/>
    <property type="gene ID" value="FGRRES_04441_M"/>
</dbReference>
<dbReference type="SUPFAM" id="SSF51197">
    <property type="entry name" value="Clavaminate synthase-like"/>
    <property type="match status" value="1"/>
</dbReference>
<dbReference type="InterPro" id="IPR042098">
    <property type="entry name" value="TauD-like_sf"/>
</dbReference>
<keyword evidence="1" id="KW-0560">Oxidoreductase</keyword>
<feature type="domain" description="TauD/TfdA-like" evidence="2">
    <location>
        <begin position="119"/>
        <end position="290"/>
    </location>
</feature>
<accession>A0A0E0S7H6</accession>